<reference evidence="1 2" key="1">
    <citation type="submission" date="2021-06" db="EMBL/GenBank/DDBJ databases">
        <title>Caerostris extrusa draft genome.</title>
        <authorList>
            <person name="Kono N."/>
            <person name="Arakawa K."/>
        </authorList>
    </citation>
    <scope>NUCLEOTIDE SEQUENCE [LARGE SCALE GENOMIC DNA]</scope>
</reference>
<gene>
    <name evidence="1" type="ORF">CEXT_401831</name>
</gene>
<accession>A0AAV4T3N1</accession>
<proteinExistence type="predicted"/>
<name>A0AAV4T3N1_CAEEX</name>
<dbReference type="EMBL" id="BPLR01010700">
    <property type="protein sequence ID" value="GIY41248.1"/>
    <property type="molecule type" value="Genomic_DNA"/>
</dbReference>
<evidence type="ECO:0000313" key="2">
    <source>
        <dbReference type="Proteomes" id="UP001054945"/>
    </source>
</evidence>
<dbReference type="Proteomes" id="UP001054945">
    <property type="component" value="Unassembled WGS sequence"/>
</dbReference>
<keyword evidence="2" id="KW-1185">Reference proteome</keyword>
<protein>
    <recommendedName>
        <fullName evidence="3">LAGLIDADG homing endonuclease</fullName>
    </recommendedName>
</protein>
<comment type="caution">
    <text evidence="1">The sequence shown here is derived from an EMBL/GenBank/DDBJ whole genome shotgun (WGS) entry which is preliminary data.</text>
</comment>
<evidence type="ECO:0008006" key="3">
    <source>
        <dbReference type="Google" id="ProtNLM"/>
    </source>
</evidence>
<organism evidence="1 2">
    <name type="scientific">Caerostris extrusa</name>
    <name type="common">Bark spider</name>
    <name type="synonym">Caerostris bankana</name>
    <dbReference type="NCBI Taxonomy" id="172846"/>
    <lineage>
        <taxon>Eukaryota</taxon>
        <taxon>Metazoa</taxon>
        <taxon>Ecdysozoa</taxon>
        <taxon>Arthropoda</taxon>
        <taxon>Chelicerata</taxon>
        <taxon>Arachnida</taxon>
        <taxon>Araneae</taxon>
        <taxon>Araneomorphae</taxon>
        <taxon>Entelegynae</taxon>
        <taxon>Araneoidea</taxon>
        <taxon>Araneidae</taxon>
        <taxon>Caerostris</taxon>
    </lineage>
</organism>
<sequence length="105" mass="12051">MGEYKAGEGQAVISHRQQKRYCATLTLNGETDNEKYRSRRKRKCFSTATRLSVAVTGSRLYVSWWHNGNVSDAFKAQFAYAKLISLNACVLKWEKYSRNNSYAIT</sequence>
<evidence type="ECO:0000313" key="1">
    <source>
        <dbReference type="EMBL" id="GIY41248.1"/>
    </source>
</evidence>
<dbReference type="AlphaFoldDB" id="A0AAV4T3N1"/>